<keyword evidence="3" id="KW-1185">Reference proteome</keyword>
<dbReference type="KEGG" id="snan:I6N98_18330"/>
<dbReference type="AlphaFoldDB" id="A0A7T4R0N1"/>
<accession>A0A7T4R0N1</accession>
<dbReference type="Pfam" id="PF11174">
    <property type="entry name" value="DUF2970"/>
    <property type="match status" value="1"/>
</dbReference>
<name>A0A7T4R0N1_9GAMM</name>
<dbReference type="EMBL" id="CP066167">
    <property type="protein sequence ID" value="QQD18264.1"/>
    <property type="molecule type" value="Genomic_DNA"/>
</dbReference>
<evidence type="ECO:0000313" key="2">
    <source>
        <dbReference type="EMBL" id="QQD18264.1"/>
    </source>
</evidence>
<reference evidence="2 3" key="1">
    <citation type="submission" date="2020-12" db="EMBL/GenBank/DDBJ databases">
        <authorList>
            <person name="Shan Y."/>
        </authorList>
    </citation>
    <scope>NUCLEOTIDE SEQUENCE [LARGE SCALE GENOMIC DNA]</scope>
    <source>
        <strain evidence="3">csc3.9</strain>
    </source>
</reference>
<proteinExistence type="predicted"/>
<gene>
    <name evidence="2" type="ORF">I6N98_18330</name>
</gene>
<keyword evidence="1" id="KW-0812">Transmembrane</keyword>
<feature type="transmembrane region" description="Helical" evidence="1">
    <location>
        <begin position="45"/>
        <end position="67"/>
    </location>
</feature>
<evidence type="ECO:0000256" key="1">
    <source>
        <dbReference type="SAM" id="Phobius"/>
    </source>
</evidence>
<dbReference type="RefSeq" id="WP_198569762.1">
    <property type="nucleotide sequence ID" value="NZ_CP066167.1"/>
</dbReference>
<evidence type="ECO:0000313" key="3">
    <source>
        <dbReference type="Proteomes" id="UP000596063"/>
    </source>
</evidence>
<sequence length="77" mass="8117">MSTHDEAPHTKVKKPGPLAVIGSVASAAFGVRSSRFRGRESSVKFHHYVIAAIGFVAVFLLVVNGIVRVVLSQTGAS</sequence>
<protein>
    <submittedName>
        <fullName evidence="2">DUF2970 domain-containing protein</fullName>
    </submittedName>
</protein>
<dbReference type="InterPro" id="IPR021344">
    <property type="entry name" value="DUF2970"/>
</dbReference>
<feature type="transmembrane region" description="Helical" evidence="1">
    <location>
        <begin position="16"/>
        <end position="33"/>
    </location>
</feature>
<keyword evidence="1" id="KW-1133">Transmembrane helix</keyword>
<organism evidence="2 3">
    <name type="scientific">Spongiibacter nanhainus</name>
    <dbReference type="NCBI Taxonomy" id="2794344"/>
    <lineage>
        <taxon>Bacteria</taxon>
        <taxon>Pseudomonadati</taxon>
        <taxon>Pseudomonadota</taxon>
        <taxon>Gammaproteobacteria</taxon>
        <taxon>Cellvibrionales</taxon>
        <taxon>Spongiibacteraceae</taxon>
        <taxon>Spongiibacter</taxon>
    </lineage>
</organism>
<dbReference type="Proteomes" id="UP000596063">
    <property type="component" value="Chromosome"/>
</dbReference>
<keyword evidence="1" id="KW-0472">Membrane</keyword>